<dbReference type="PANTHER" id="PTHR12616">
    <property type="entry name" value="VACUOLAR PROTEIN SORTING VPS41"/>
    <property type="match status" value="1"/>
</dbReference>
<evidence type="ECO:0000256" key="3">
    <source>
        <dbReference type="PROSITE-ProRule" id="PRU01006"/>
    </source>
</evidence>
<dbReference type="GO" id="GO:0005770">
    <property type="term" value="C:late endosome"/>
    <property type="evidence" value="ECO:0007669"/>
    <property type="project" value="TreeGrafter"/>
</dbReference>
<dbReference type="AlphaFoldDB" id="A0A0G4NCD1"/>
<evidence type="ECO:0000256" key="2">
    <source>
        <dbReference type="ARBA" id="ARBA00022927"/>
    </source>
</evidence>
<evidence type="ECO:0000313" key="5">
    <source>
        <dbReference type="Proteomes" id="UP000045706"/>
    </source>
</evidence>
<dbReference type="InterPro" id="IPR016024">
    <property type="entry name" value="ARM-type_fold"/>
</dbReference>
<dbReference type="Proteomes" id="UP000045706">
    <property type="component" value="Unassembled WGS sequence"/>
</dbReference>
<dbReference type="InterPro" id="IPR011990">
    <property type="entry name" value="TPR-like_helical_dom_sf"/>
</dbReference>
<proteinExistence type="predicted"/>
<evidence type="ECO:0000313" key="4">
    <source>
        <dbReference type="EMBL" id="CRK44098.1"/>
    </source>
</evidence>
<evidence type="ECO:0000256" key="1">
    <source>
        <dbReference type="ARBA" id="ARBA00022448"/>
    </source>
</evidence>
<dbReference type="Pfam" id="PF23556">
    <property type="entry name" value="TPR_Vps41"/>
    <property type="match status" value="1"/>
</dbReference>
<organism evidence="4 5">
    <name type="scientific">Verticillium longisporum</name>
    <name type="common">Verticillium dahliae var. longisporum</name>
    <dbReference type="NCBI Taxonomy" id="100787"/>
    <lineage>
        <taxon>Eukaryota</taxon>
        <taxon>Fungi</taxon>
        <taxon>Dikarya</taxon>
        <taxon>Ascomycota</taxon>
        <taxon>Pezizomycotina</taxon>
        <taxon>Sordariomycetes</taxon>
        <taxon>Hypocreomycetidae</taxon>
        <taxon>Glomerellales</taxon>
        <taxon>Plectosphaerellaceae</taxon>
        <taxon>Verticillium</taxon>
    </lineage>
</organism>
<evidence type="ECO:0008006" key="6">
    <source>
        <dbReference type="Google" id="ProtNLM"/>
    </source>
</evidence>
<reference evidence="5" key="1">
    <citation type="submission" date="2015-05" db="EMBL/GenBank/DDBJ databases">
        <authorList>
            <person name="Fogelqvist Johan"/>
        </authorList>
    </citation>
    <scope>NUCLEOTIDE SEQUENCE [LARGE SCALE GENOMIC DNA]</scope>
</reference>
<protein>
    <recommendedName>
        <fullName evidence="6">ELYS-like domain-containing protein</fullName>
    </recommendedName>
</protein>
<dbReference type="Pfam" id="PF21357">
    <property type="entry name" value="EIF3E_C"/>
    <property type="match status" value="1"/>
</dbReference>
<gene>
    <name evidence="4" type="ORF">BN1723_006015</name>
</gene>
<dbReference type="SMART" id="SM00299">
    <property type="entry name" value="CLH"/>
    <property type="match status" value="1"/>
</dbReference>
<dbReference type="InterPro" id="IPR000547">
    <property type="entry name" value="Clathrin_H-chain/VPS_repeat"/>
</dbReference>
<dbReference type="SUPFAM" id="SSF48371">
    <property type="entry name" value="ARM repeat"/>
    <property type="match status" value="1"/>
</dbReference>
<name>A0A0G4NCD1_VERLO</name>
<feature type="repeat" description="CHCR" evidence="3">
    <location>
        <begin position="63"/>
        <end position="223"/>
    </location>
</feature>
<dbReference type="GO" id="GO:0006623">
    <property type="term" value="P:protein targeting to vacuole"/>
    <property type="evidence" value="ECO:0007669"/>
    <property type="project" value="InterPro"/>
</dbReference>
<keyword evidence="1" id="KW-0813">Transport</keyword>
<dbReference type="PROSITE" id="PS50236">
    <property type="entry name" value="CHCR"/>
    <property type="match status" value="1"/>
</dbReference>
<dbReference type="EMBL" id="CVQI01033828">
    <property type="protein sequence ID" value="CRK44098.1"/>
    <property type="molecule type" value="Genomic_DNA"/>
</dbReference>
<dbReference type="GO" id="GO:0009267">
    <property type="term" value="P:cellular response to starvation"/>
    <property type="evidence" value="ECO:0007669"/>
    <property type="project" value="TreeGrafter"/>
</dbReference>
<dbReference type="GO" id="GO:0016236">
    <property type="term" value="P:macroautophagy"/>
    <property type="evidence" value="ECO:0007669"/>
    <property type="project" value="TreeGrafter"/>
</dbReference>
<dbReference type="Gene3D" id="1.25.40.10">
    <property type="entry name" value="Tetratricopeptide repeat domain"/>
    <property type="match status" value="1"/>
</dbReference>
<dbReference type="GO" id="GO:0030897">
    <property type="term" value="C:HOPS complex"/>
    <property type="evidence" value="ECO:0007669"/>
    <property type="project" value="TreeGrafter"/>
</dbReference>
<accession>A0A0G4NCD1</accession>
<dbReference type="InterPro" id="IPR045111">
    <property type="entry name" value="Vps41/Vps8"/>
</dbReference>
<sequence>MTHAVEAFKVTSCSQLVKNIVADAVVDDIPSFIGLRVPSHELNKMSEFDLEEATSEAITLLVDEAQHGLVRPATVVTQLEERDLTLFLYFYLRGLYKGEGIEEHTGENRERLQQESKYLVDDFADKAVQLFAKYDRSILMDFLRSSTSYAFEKAAQECERYRYDDELVYLYSKTGQMKRALFLIIDRLKNVKKAIEFAKEQDDPDLWSDLLDYSMDKPKFIRGLLEQVGTSINPITLVRLIRETRLDAKIDSREGTVVMNHPPNNVYQQVIEKTKGGFFRTQVLNAAVSKS</sequence>
<dbReference type="PANTHER" id="PTHR12616:SF1">
    <property type="entry name" value="VACUOLAR PROTEIN SORTING-ASSOCIATED PROTEIN 41 HOMOLOG"/>
    <property type="match status" value="1"/>
</dbReference>
<dbReference type="GO" id="GO:0034058">
    <property type="term" value="P:endosomal vesicle fusion"/>
    <property type="evidence" value="ECO:0007669"/>
    <property type="project" value="TreeGrafter"/>
</dbReference>
<keyword evidence="2" id="KW-0653">Protein transport</keyword>